<protein>
    <submittedName>
        <fullName evidence="2">Alpha-amylase</fullName>
    </submittedName>
</protein>
<dbReference type="Proteomes" id="UP000886059">
    <property type="component" value="Unassembled WGS sequence"/>
</dbReference>
<dbReference type="InterPro" id="IPR045857">
    <property type="entry name" value="O16G_dom_2"/>
</dbReference>
<dbReference type="PANTHER" id="PTHR10357:SF219">
    <property type="entry name" value="MALTOSE ALPHA-D-GLUCOSYLTRANSFERASE"/>
    <property type="match status" value="1"/>
</dbReference>
<comment type="caution">
    <text evidence="2">The sequence shown here is derived from an EMBL/GenBank/DDBJ whole genome shotgun (WGS) entry which is preliminary data.</text>
</comment>
<dbReference type="EMBL" id="DRSK01000135">
    <property type="protein sequence ID" value="HHE07736.1"/>
    <property type="molecule type" value="Genomic_DNA"/>
</dbReference>
<reference evidence="2" key="1">
    <citation type="journal article" date="2020" name="mSystems">
        <title>Genome- and Community-Level Interaction Insights into Carbon Utilization and Element Cycling Functions of Hydrothermarchaeota in Hydrothermal Sediment.</title>
        <authorList>
            <person name="Zhou Z."/>
            <person name="Liu Y."/>
            <person name="Xu W."/>
            <person name="Pan J."/>
            <person name="Luo Z.H."/>
            <person name="Li M."/>
        </authorList>
    </citation>
    <scope>NUCLEOTIDE SEQUENCE [LARGE SCALE GENOMIC DNA]</scope>
    <source>
        <strain evidence="2">HyVt-628</strain>
    </source>
</reference>
<dbReference type="GO" id="GO:0005975">
    <property type="term" value="P:carbohydrate metabolic process"/>
    <property type="evidence" value="ECO:0007669"/>
    <property type="project" value="InterPro"/>
</dbReference>
<dbReference type="InterPro" id="IPR017853">
    <property type="entry name" value="GH"/>
</dbReference>
<dbReference type="InterPro" id="IPR006047">
    <property type="entry name" value="GH13_cat_dom"/>
</dbReference>
<dbReference type="Gene3D" id="3.90.400.10">
    <property type="entry name" value="Oligo-1,6-glucosidase, Domain 2"/>
    <property type="match status" value="1"/>
</dbReference>
<evidence type="ECO:0000313" key="2">
    <source>
        <dbReference type="EMBL" id="HHE07736.1"/>
    </source>
</evidence>
<accession>A0A7C5HFG5</accession>
<gene>
    <name evidence="2" type="ORF">ENL01_02315</name>
</gene>
<dbReference type="CDD" id="cd11334">
    <property type="entry name" value="AmyAc_TreS"/>
    <property type="match status" value="1"/>
</dbReference>
<dbReference type="SMART" id="SM00642">
    <property type="entry name" value="Aamy"/>
    <property type="match status" value="1"/>
</dbReference>
<dbReference type="PANTHER" id="PTHR10357">
    <property type="entry name" value="ALPHA-AMYLASE FAMILY MEMBER"/>
    <property type="match status" value="1"/>
</dbReference>
<sequence length="327" mass="38494">MPKKQAVTGYQPEPLWYKDAIIYELHVKTFCDSDNDGIGDFRGLKSRLGYLEQLGVTAIWILPFYPSPLRDDGYDIADYKSVNPDYGTLEDFREFLEEAHQRGIKVITELVVNHTSDQHEWFKKARKAPKGSPERDFYVWNDDDEKYDEARIIFQDFETSNWTWDPVAGQYYWHRFYHHQPDLNFENPAVHEALFDVLDFWLGMGVDGLRLDAVPYLYEEEGSNCENLPKTFGFLRKLRAYVDEHYPNRMLLAEANQWPEDSAAYLGEGDMCHMNFHFPLMPRMYMALAAEDRFPIIDILDQTPEIPETCQWASFLRNHDELTLEMV</sequence>
<feature type="non-terminal residue" evidence="2">
    <location>
        <position position="327"/>
    </location>
</feature>
<organism evidence="2">
    <name type="scientific">Chlorobaculum parvum</name>
    <dbReference type="NCBI Taxonomy" id="274539"/>
    <lineage>
        <taxon>Bacteria</taxon>
        <taxon>Pseudomonadati</taxon>
        <taxon>Chlorobiota</taxon>
        <taxon>Chlorobiia</taxon>
        <taxon>Chlorobiales</taxon>
        <taxon>Chlorobiaceae</taxon>
        <taxon>Chlorobaculum</taxon>
    </lineage>
</organism>
<proteinExistence type="predicted"/>
<evidence type="ECO:0000259" key="1">
    <source>
        <dbReference type="SMART" id="SM00642"/>
    </source>
</evidence>
<dbReference type="SUPFAM" id="SSF51445">
    <property type="entry name" value="(Trans)glycosidases"/>
    <property type="match status" value="1"/>
</dbReference>
<dbReference type="AlphaFoldDB" id="A0A7C5HFG5"/>
<name>A0A7C5HFG5_9CHLB</name>
<dbReference type="Gene3D" id="3.20.20.80">
    <property type="entry name" value="Glycosidases"/>
    <property type="match status" value="1"/>
</dbReference>
<dbReference type="Pfam" id="PF00128">
    <property type="entry name" value="Alpha-amylase"/>
    <property type="match status" value="1"/>
</dbReference>
<feature type="domain" description="Glycosyl hydrolase family 13 catalytic" evidence="1">
    <location>
        <begin position="24"/>
        <end position="317"/>
    </location>
</feature>